<dbReference type="STRING" id="230361.sm9_0055"/>
<gene>
    <name evidence="2" type="ORF">SAMN02910315_01275</name>
</gene>
<dbReference type="AlphaFoldDB" id="A0A1G5W9G7"/>
<proteinExistence type="predicted"/>
<evidence type="ECO:0000313" key="3">
    <source>
        <dbReference type="Proteomes" id="UP000323439"/>
    </source>
</evidence>
<keyword evidence="1" id="KW-0812">Transmembrane</keyword>
<dbReference type="Proteomes" id="UP000323439">
    <property type="component" value="Unassembled WGS sequence"/>
</dbReference>
<protein>
    <submittedName>
        <fullName evidence="2">Uncharacterized membrane protein</fullName>
    </submittedName>
</protein>
<sequence>MKYSKILCHRLPERSFHYRNHQFPVCARCTGFYTGLAVFLIYNYFFTVHYSLTLLIISIILMIPAAADGFTQLFGWRESNNNLRFLTGFIGGIGLIIFMKIAIRITYYLIGVYL</sequence>
<feature type="transmembrane region" description="Helical" evidence="1">
    <location>
        <begin position="83"/>
        <end position="110"/>
    </location>
</feature>
<reference evidence="2 3" key="1">
    <citation type="submission" date="2016-10" db="EMBL/GenBank/DDBJ databases">
        <authorList>
            <person name="Varghese N."/>
            <person name="Submissions S."/>
        </authorList>
    </citation>
    <scope>NUCLEOTIDE SEQUENCE [LARGE SCALE GENOMIC DNA]</scope>
    <source>
        <strain evidence="2 3">DSM 16643</strain>
    </source>
</reference>
<dbReference type="Pfam" id="PF09858">
    <property type="entry name" value="DUF2085"/>
    <property type="match status" value="1"/>
</dbReference>
<keyword evidence="3" id="KW-1185">Reference proteome</keyword>
<feature type="transmembrane region" description="Helical" evidence="1">
    <location>
        <begin position="48"/>
        <end position="71"/>
    </location>
</feature>
<keyword evidence="1" id="KW-1133">Transmembrane helix</keyword>
<evidence type="ECO:0000256" key="1">
    <source>
        <dbReference type="SAM" id="Phobius"/>
    </source>
</evidence>
<evidence type="ECO:0000313" key="2">
    <source>
        <dbReference type="EMBL" id="SDA54730.1"/>
    </source>
</evidence>
<dbReference type="OrthoDB" id="65798at2157"/>
<name>A0A1G5W9G7_9EURY</name>
<keyword evidence="1" id="KW-0472">Membrane</keyword>
<accession>A0A1G5W9G7</accession>
<dbReference type="RefSeq" id="WP_149731827.1">
    <property type="nucleotide sequence ID" value="NZ_FMXB01000008.1"/>
</dbReference>
<feature type="transmembrane region" description="Helical" evidence="1">
    <location>
        <begin position="21"/>
        <end position="42"/>
    </location>
</feature>
<dbReference type="EMBL" id="FMXB01000008">
    <property type="protein sequence ID" value="SDA54730.1"/>
    <property type="molecule type" value="Genomic_DNA"/>
</dbReference>
<dbReference type="InterPro" id="IPR019206">
    <property type="entry name" value="DUF2085_TM"/>
</dbReference>
<organism evidence="2 3">
    <name type="scientific">Methanobrevibacter millerae</name>
    <dbReference type="NCBI Taxonomy" id="230361"/>
    <lineage>
        <taxon>Archaea</taxon>
        <taxon>Methanobacteriati</taxon>
        <taxon>Methanobacteriota</taxon>
        <taxon>Methanomada group</taxon>
        <taxon>Methanobacteria</taxon>
        <taxon>Methanobacteriales</taxon>
        <taxon>Methanobacteriaceae</taxon>
        <taxon>Methanobrevibacter</taxon>
    </lineage>
</organism>